<proteinExistence type="predicted"/>
<accession>A0A8J3MPM5</accession>
<name>A0A8J3MPM5_9CHLR</name>
<dbReference type="CDD" id="cd04301">
    <property type="entry name" value="NAT_SF"/>
    <property type="match status" value="1"/>
</dbReference>
<dbReference type="GO" id="GO:0016747">
    <property type="term" value="F:acyltransferase activity, transferring groups other than amino-acyl groups"/>
    <property type="evidence" value="ECO:0007669"/>
    <property type="project" value="InterPro"/>
</dbReference>
<dbReference type="Proteomes" id="UP000612362">
    <property type="component" value="Unassembled WGS sequence"/>
</dbReference>
<protein>
    <submittedName>
        <fullName evidence="2">GNAT family acetyltransferase</fullName>
    </submittedName>
</protein>
<dbReference type="InterPro" id="IPR016181">
    <property type="entry name" value="Acyl_CoA_acyltransferase"/>
</dbReference>
<sequence length="276" mass="30367">MSQSFSSSSLSNLALAAEANMREAAALWGRLLGAKLHTSQEADWFHSGVSLSMFNGVICAQLESDHIDEQIEHLLKPFRDDGLPVTWLLGPTSRPNDLESRLIKHGLHLDQRLPAMMLDLQTLPMDEPLPSGITVKLVENQHEMENWIHVVATGSGFPDFIATILLNLLREHGYNASSASRPYLALRDGEPVASSLLVPGGGIAGIYCVCTLENARRQGIGRTATIAALRDARDHGYRLATLQSSEMGYRIYRRLGFQEVCTLTLYTLPATTWSPS</sequence>
<dbReference type="RefSeq" id="WP_220193415.1">
    <property type="nucleotide sequence ID" value="NZ_BNJF01000001.1"/>
</dbReference>
<gene>
    <name evidence="2" type="ORF">KSX_21400</name>
</gene>
<dbReference type="Gene3D" id="3.40.630.30">
    <property type="match status" value="1"/>
</dbReference>
<dbReference type="SUPFAM" id="SSF55729">
    <property type="entry name" value="Acyl-CoA N-acyltransferases (Nat)"/>
    <property type="match status" value="1"/>
</dbReference>
<organism evidence="2 3">
    <name type="scientific">Ktedonospora formicarum</name>
    <dbReference type="NCBI Taxonomy" id="2778364"/>
    <lineage>
        <taxon>Bacteria</taxon>
        <taxon>Bacillati</taxon>
        <taxon>Chloroflexota</taxon>
        <taxon>Ktedonobacteria</taxon>
        <taxon>Ktedonobacterales</taxon>
        <taxon>Ktedonobacteraceae</taxon>
        <taxon>Ktedonospora</taxon>
    </lineage>
</organism>
<evidence type="ECO:0000259" key="1">
    <source>
        <dbReference type="PROSITE" id="PS51186"/>
    </source>
</evidence>
<dbReference type="AlphaFoldDB" id="A0A8J3MPM5"/>
<comment type="caution">
    <text evidence="2">The sequence shown here is derived from an EMBL/GenBank/DDBJ whole genome shotgun (WGS) entry which is preliminary data.</text>
</comment>
<dbReference type="Pfam" id="PF00583">
    <property type="entry name" value="Acetyltransf_1"/>
    <property type="match status" value="1"/>
</dbReference>
<dbReference type="PROSITE" id="PS51186">
    <property type="entry name" value="GNAT"/>
    <property type="match status" value="1"/>
</dbReference>
<reference evidence="2" key="1">
    <citation type="submission" date="2020-10" db="EMBL/GenBank/DDBJ databases">
        <title>Taxonomic study of unclassified bacteria belonging to the class Ktedonobacteria.</title>
        <authorList>
            <person name="Yabe S."/>
            <person name="Wang C.M."/>
            <person name="Zheng Y."/>
            <person name="Sakai Y."/>
            <person name="Cavaletti L."/>
            <person name="Monciardini P."/>
            <person name="Donadio S."/>
        </authorList>
    </citation>
    <scope>NUCLEOTIDE SEQUENCE</scope>
    <source>
        <strain evidence="2">SOSP1-1</strain>
    </source>
</reference>
<dbReference type="EMBL" id="BNJF01000001">
    <property type="protein sequence ID" value="GHO43977.1"/>
    <property type="molecule type" value="Genomic_DNA"/>
</dbReference>
<evidence type="ECO:0000313" key="3">
    <source>
        <dbReference type="Proteomes" id="UP000612362"/>
    </source>
</evidence>
<feature type="domain" description="N-acetyltransferase" evidence="1">
    <location>
        <begin position="133"/>
        <end position="276"/>
    </location>
</feature>
<keyword evidence="3" id="KW-1185">Reference proteome</keyword>
<evidence type="ECO:0000313" key="2">
    <source>
        <dbReference type="EMBL" id="GHO43977.1"/>
    </source>
</evidence>
<dbReference type="InterPro" id="IPR000182">
    <property type="entry name" value="GNAT_dom"/>
</dbReference>